<accession>A0A0D0PV95</accession>
<proteinExistence type="predicted"/>
<dbReference type="InterPro" id="IPR011009">
    <property type="entry name" value="Kinase-like_dom_sf"/>
</dbReference>
<dbReference type="STRING" id="2064.TR51_07875"/>
<protein>
    <recommendedName>
        <fullName evidence="4">Kinase</fullName>
    </recommendedName>
</protein>
<feature type="region of interest" description="Disordered" evidence="1">
    <location>
        <begin position="1"/>
        <end position="22"/>
    </location>
</feature>
<comment type="caution">
    <text evidence="2">The sequence shown here is derived from an EMBL/GenBank/DDBJ whole genome shotgun (WGS) entry which is preliminary data.</text>
</comment>
<evidence type="ECO:0000313" key="3">
    <source>
        <dbReference type="Proteomes" id="UP000032066"/>
    </source>
</evidence>
<organism evidence="2 3">
    <name type="scientific">Kitasatospora griseola</name>
    <name type="common">Streptomyces griseolosporeus</name>
    <dbReference type="NCBI Taxonomy" id="2064"/>
    <lineage>
        <taxon>Bacteria</taxon>
        <taxon>Bacillati</taxon>
        <taxon>Actinomycetota</taxon>
        <taxon>Actinomycetes</taxon>
        <taxon>Kitasatosporales</taxon>
        <taxon>Streptomycetaceae</taxon>
        <taxon>Kitasatospora</taxon>
    </lineage>
</organism>
<evidence type="ECO:0008006" key="4">
    <source>
        <dbReference type="Google" id="ProtNLM"/>
    </source>
</evidence>
<dbReference type="GO" id="GO:0016773">
    <property type="term" value="F:phosphotransferase activity, alcohol group as acceptor"/>
    <property type="evidence" value="ECO:0007669"/>
    <property type="project" value="InterPro"/>
</dbReference>
<dbReference type="SUPFAM" id="SSF56112">
    <property type="entry name" value="Protein kinase-like (PK-like)"/>
    <property type="match status" value="1"/>
</dbReference>
<evidence type="ECO:0000256" key="1">
    <source>
        <dbReference type="SAM" id="MobiDB-lite"/>
    </source>
</evidence>
<reference evidence="2 3" key="1">
    <citation type="submission" date="2015-02" db="EMBL/GenBank/DDBJ databases">
        <title>Draft genome sequence of Kitasatospora griseola MF730-N6, a bafilomycin, terpentecin and satosporin producer.</title>
        <authorList>
            <person name="Arens J.C."/>
            <person name="Haltli B."/>
            <person name="Kerr R.G."/>
        </authorList>
    </citation>
    <scope>NUCLEOTIDE SEQUENCE [LARGE SCALE GENOMIC DNA]</scope>
    <source>
        <strain evidence="2 3">MF730-N6</strain>
    </source>
</reference>
<name>A0A0D0PV95_KITGR</name>
<gene>
    <name evidence="2" type="ORF">TR51_07875</name>
</gene>
<dbReference type="PATRIC" id="fig|2064.6.peg.1685"/>
<dbReference type="Pfam" id="PF04655">
    <property type="entry name" value="APH_6_hur"/>
    <property type="match status" value="1"/>
</dbReference>
<dbReference type="AlphaFoldDB" id="A0A0D0PV95"/>
<dbReference type="Proteomes" id="UP000032066">
    <property type="component" value="Unassembled WGS sequence"/>
</dbReference>
<sequence length="304" mass="32076">MSAQPAQFTVPERLAESVRAGGDPGEAEWSAALPARFAARLADWGLVLERVAEPGGRSGVVGYAYHAEDRTPVAVKAVRPGADPVGEAAALRVWAGRGAVLLLAEADRTLLLERLHGEIPLRSLAEAKATLEATSLLRRLWVEPPAGHAFPTLVERAGQLERRIAERRALPGAADAGPLVDEALEAVALAADGGGWLLHGDFHHGRVLAADRAPWLAVGPRPVVGDRAYDLARLVLDRAETLAAAPGPRGAVRRRLAQLSEAVELPVDRVRAWALLRAVDIALAALAGGDAAGAELHLEFAAWL</sequence>
<dbReference type="RefSeq" id="WP_043909683.1">
    <property type="nucleotide sequence ID" value="NZ_JXZB01000002.1"/>
</dbReference>
<evidence type="ECO:0000313" key="2">
    <source>
        <dbReference type="EMBL" id="KIQ64287.1"/>
    </source>
</evidence>
<keyword evidence="3" id="KW-1185">Reference proteome</keyword>
<dbReference type="OrthoDB" id="3638028at2"/>
<dbReference type="GO" id="GO:0019748">
    <property type="term" value="P:secondary metabolic process"/>
    <property type="evidence" value="ECO:0007669"/>
    <property type="project" value="InterPro"/>
</dbReference>
<dbReference type="InterPro" id="IPR006748">
    <property type="entry name" value="NH2Glyco/OHUrea_AB-resist_kin"/>
</dbReference>
<dbReference type="EMBL" id="JXZB01000002">
    <property type="protein sequence ID" value="KIQ64287.1"/>
    <property type="molecule type" value="Genomic_DNA"/>
</dbReference>